<dbReference type="Pfam" id="PF00004">
    <property type="entry name" value="AAA"/>
    <property type="match status" value="1"/>
</dbReference>
<keyword evidence="3" id="KW-1185">Reference proteome</keyword>
<dbReference type="PANTHER" id="PTHR23076:SF97">
    <property type="entry name" value="ATP-DEPENDENT ZINC METALLOPROTEASE YME1L1"/>
    <property type="match status" value="1"/>
</dbReference>
<dbReference type="InterPro" id="IPR027417">
    <property type="entry name" value="P-loop_NTPase"/>
</dbReference>
<accession>A0ABY7M2V7</accession>
<dbReference type="InterPro" id="IPR003959">
    <property type="entry name" value="ATPase_AAA_core"/>
</dbReference>
<evidence type="ECO:0000259" key="1">
    <source>
        <dbReference type="Pfam" id="PF00004"/>
    </source>
</evidence>
<keyword evidence="2" id="KW-0067">ATP-binding</keyword>
<dbReference type="PANTHER" id="PTHR23076">
    <property type="entry name" value="METALLOPROTEASE M41 FTSH"/>
    <property type="match status" value="1"/>
</dbReference>
<dbReference type="EMBL" id="CP115156">
    <property type="protein sequence ID" value="WBL31319.1"/>
    <property type="molecule type" value="Genomic_DNA"/>
</dbReference>
<gene>
    <name evidence="2" type="ORF">O7R10_01775</name>
</gene>
<proteinExistence type="predicted"/>
<reference evidence="2" key="1">
    <citation type="submission" date="2022-12" db="EMBL/GenBank/DDBJ databases">
        <title>Genomic Characterization of Candidatus Phytoplasma sacchari in China.</title>
        <authorList>
            <person name="Zhang R.-Y."/>
        </authorList>
    </citation>
    <scope>NUCLEOTIDE SEQUENCE [LARGE SCALE GENOMIC DNA]</scope>
    <source>
        <strain evidence="2">SCWL1</strain>
    </source>
</reference>
<dbReference type="GO" id="GO:0005524">
    <property type="term" value="F:ATP binding"/>
    <property type="evidence" value="ECO:0007669"/>
    <property type="project" value="UniProtKB-KW"/>
</dbReference>
<protein>
    <submittedName>
        <fullName evidence="2">ATP-binding protein</fullName>
    </submittedName>
</protein>
<sequence length="111" mass="12546">MKKLALIIYKLTLPRFDKTYVGEGNEELEKIWKEAEAHEKSIIFIDEISGLANRETKSDNKVAINIVNNLLLKLDGFKSSEKKIILIAATNHLNQVDTALKTALVKLLKLI</sequence>
<feature type="domain" description="ATPase AAA-type core" evidence="1">
    <location>
        <begin position="8"/>
        <end position="101"/>
    </location>
</feature>
<dbReference type="Gene3D" id="3.40.50.300">
    <property type="entry name" value="P-loop containing nucleotide triphosphate hydrolases"/>
    <property type="match status" value="1"/>
</dbReference>
<dbReference type="SUPFAM" id="SSF52540">
    <property type="entry name" value="P-loop containing nucleoside triphosphate hydrolases"/>
    <property type="match status" value="1"/>
</dbReference>
<organism evidence="2 3">
    <name type="scientific">Candidatus Phytoplasma sacchari</name>
    <dbReference type="NCBI Taxonomy" id="2609813"/>
    <lineage>
        <taxon>Bacteria</taxon>
        <taxon>Bacillati</taxon>
        <taxon>Mycoplasmatota</taxon>
        <taxon>Mollicutes</taxon>
        <taxon>Acholeplasmatales</taxon>
        <taxon>Acholeplasmataceae</taxon>
        <taxon>Candidatus Phytoplasma</taxon>
        <taxon>16SrXI (Rice yellow dwarf group)</taxon>
    </lineage>
</organism>
<dbReference type="Proteomes" id="UP001210120">
    <property type="component" value="Chromosome"/>
</dbReference>
<keyword evidence="2" id="KW-0547">Nucleotide-binding</keyword>
<evidence type="ECO:0000313" key="2">
    <source>
        <dbReference type="EMBL" id="WBL31319.1"/>
    </source>
</evidence>
<name>A0ABY7M2V7_9MOLU</name>
<evidence type="ECO:0000313" key="3">
    <source>
        <dbReference type="Proteomes" id="UP001210120"/>
    </source>
</evidence>